<reference evidence="1 2" key="1">
    <citation type="submission" date="2015-03" db="EMBL/GenBank/DDBJ databases">
        <title>RNA-seq based gene annotation and comparative genomics of four Zymoseptoria species reveal species-specific pathogenicity related genes and transposable element activity.</title>
        <authorList>
            <person name="Grandaubert J."/>
            <person name="Bhattacharyya A."/>
            <person name="Stukenbrock E.H."/>
        </authorList>
    </citation>
    <scope>NUCLEOTIDE SEQUENCE [LARGE SCALE GENOMIC DNA]</scope>
    <source>
        <strain evidence="1 2">Zb18110</strain>
    </source>
</reference>
<keyword evidence="2" id="KW-1185">Reference proteome</keyword>
<proteinExistence type="predicted"/>
<dbReference type="AlphaFoldDB" id="A0A0F4GTZ6"/>
<sequence>MRPRRTEPGTQRHPVPHSLHPIARQAVAARCFQPDAQTLSSRVPASCPYQSGAALVELAVRVAGNRRHTEFTEQEDVDIKDEEAACAEEAEPKQPRIRKVSVHAAAINNHWLAGEDIAAIRAIQGPHARYRIGPPAFAIKGDGFSRWIVTSKNRTGSWRPFMFIKASRRHLGGSSSV</sequence>
<dbReference type="Proteomes" id="UP000033647">
    <property type="component" value="Unassembled WGS sequence"/>
</dbReference>
<dbReference type="OrthoDB" id="10441395at2759"/>
<evidence type="ECO:0000313" key="2">
    <source>
        <dbReference type="Proteomes" id="UP000033647"/>
    </source>
</evidence>
<comment type="caution">
    <text evidence="1">The sequence shown here is derived from an EMBL/GenBank/DDBJ whole genome shotgun (WGS) entry which is preliminary data.</text>
</comment>
<protein>
    <submittedName>
        <fullName evidence="1">Uncharacterized protein</fullName>
    </submittedName>
</protein>
<gene>
    <name evidence="1" type="ORF">TI39_contig324g00005</name>
</gene>
<name>A0A0F4GTZ6_9PEZI</name>
<organism evidence="1 2">
    <name type="scientific">Zymoseptoria brevis</name>
    <dbReference type="NCBI Taxonomy" id="1047168"/>
    <lineage>
        <taxon>Eukaryota</taxon>
        <taxon>Fungi</taxon>
        <taxon>Dikarya</taxon>
        <taxon>Ascomycota</taxon>
        <taxon>Pezizomycotina</taxon>
        <taxon>Dothideomycetes</taxon>
        <taxon>Dothideomycetidae</taxon>
        <taxon>Mycosphaerellales</taxon>
        <taxon>Mycosphaerellaceae</taxon>
        <taxon>Zymoseptoria</taxon>
    </lineage>
</organism>
<dbReference type="EMBL" id="LAFY01000316">
    <property type="protein sequence ID" value="KJY00508.1"/>
    <property type="molecule type" value="Genomic_DNA"/>
</dbReference>
<accession>A0A0F4GTZ6</accession>
<evidence type="ECO:0000313" key="1">
    <source>
        <dbReference type="EMBL" id="KJY00508.1"/>
    </source>
</evidence>